<reference evidence="2" key="3">
    <citation type="journal article" date="2017" name="Nature">
        <title>Genome sequence of the progenitor of the wheat D genome Aegilops tauschii.</title>
        <authorList>
            <person name="Luo M.C."/>
            <person name="Gu Y.Q."/>
            <person name="Puiu D."/>
            <person name="Wang H."/>
            <person name="Twardziok S.O."/>
            <person name="Deal K.R."/>
            <person name="Huo N."/>
            <person name="Zhu T."/>
            <person name="Wang L."/>
            <person name="Wang Y."/>
            <person name="McGuire P.E."/>
            <person name="Liu S."/>
            <person name="Long H."/>
            <person name="Ramasamy R.K."/>
            <person name="Rodriguez J.C."/>
            <person name="Van S.L."/>
            <person name="Yuan L."/>
            <person name="Wang Z."/>
            <person name="Xia Z."/>
            <person name="Xiao L."/>
            <person name="Anderson O.D."/>
            <person name="Ouyang S."/>
            <person name="Liang Y."/>
            <person name="Zimin A.V."/>
            <person name="Pertea G."/>
            <person name="Qi P."/>
            <person name="Bennetzen J.L."/>
            <person name="Dai X."/>
            <person name="Dawson M.W."/>
            <person name="Muller H.G."/>
            <person name="Kugler K."/>
            <person name="Rivarola-Duarte L."/>
            <person name="Spannagl M."/>
            <person name="Mayer K.F.X."/>
            <person name="Lu F.H."/>
            <person name="Bevan M.W."/>
            <person name="Leroy P."/>
            <person name="Li P."/>
            <person name="You F.M."/>
            <person name="Sun Q."/>
            <person name="Liu Z."/>
            <person name="Lyons E."/>
            <person name="Wicker T."/>
            <person name="Salzberg S.L."/>
            <person name="Devos K.M."/>
            <person name="Dvorak J."/>
        </authorList>
    </citation>
    <scope>NUCLEOTIDE SEQUENCE [LARGE SCALE GENOMIC DNA]</scope>
    <source>
        <strain evidence="2">cv. AL8/78</strain>
    </source>
</reference>
<protein>
    <submittedName>
        <fullName evidence="2">Uncharacterized protein</fullName>
    </submittedName>
</protein>
<evidence type="ECO:0000313" key="3">
    <source>
        <dbReference type="Proteomes" id="UP000015105"/>
    </source>
</evidence>
<feature type="compositionally biased region" description="Polar residues" evidence="1">
    <location>
        <begin position="100"/>
        <end position="119"/>
    </location>
</feature>
<accession>A0A453G2W3</accession>
<dbReference type="AlphaFoldDB" id="A0A453G2W3"/>
<sequence length="137" mass="14585">IPAQLVNWAPPVRASPTVSRARHNGRRDPLRLPPSPPRPERVRNVRFAGERRGSFVGGGADGHGPAPLRRRSRHPGAPRLTSSTPTRLLVVIAQGVDAAHSSSRWSKNVAAQSPTSTTCAVAGGEEDNLPLLESPDC</sequence>
<feature type="region of interest" description="Disordered" evidence="1">
    <location>
        <begin position="98"/>
        <end position="137"/>
    </location>
</feature>
<dbReference type="Gramene" id="AET3Gv20863500.1">
    <property type="protein sequence ID" value="AET3Gv20863500.1"/>
    <property type="gene ID" value="AET3Gv20863500"/>
</dbReference>
<name>A0A453G2W3_AEGTS</name>
<feature type="compositionally biased region" description="Basic and acidic residues" evidence="1">
    <location>
        <begin position="38"/>
        <end position="53"/>
    </location>
</feature>
<proteinExistence type="predicted"/>
<evidence type="ECO:0000256" key="1">
    <source>
        <dbReference type="SAM" id="MobiDB-lite"/>
    </source>
</evidence>
<organism evidence="2 3">
    <name type="scientific">Aegilops tauschii subsp. strangulata</name>
    <name type="common">Goatgrass</name>
    <dbReference type="NCBI Taxonomy" id="200361"/>
    <lineage>
        <taxon>Eukaryota</taxon>
        <taxon>Viridiplantae</taxon>
        <taxon>Streptophyta</taxon>
        <taxon>Embryophyta</taxon>
        <taxon>Tracheophyta</taxon>
        <taxon>Spermatophyta</taxon>
        <taxon>Magnoliopsida</taxon>
        <taxon>Liliopsida</taxon>
        <taxon>Poales</taxon>
        <taxon>Poaceae</taxon>
        <taxon>BOP clade</taxon>
        <taxon>Pooideae</taxon>
        <taxon>Triticodae</taxon>
        <taxon>Triticeae</taxon>
        <taxon>Triticinae</taxon>
        <taxon>Aegilops</taxon>
    </lineage>
</organism>
<reference evidence="2" key="5">
    <citation type="journal article" date="2021" name="G3 (Bethesda)">
        <title>Aegilops tauschii genome assembly Aet v5.0 features greater sequence contiguity and improved annotation.</title>
        <authorList>
            <person name="Wang L."/>
            <person name="Zhu T."/>
            <person name="Rodriguez J.C."/>
            <person name="Deal K.R."/>
            <person name="Dubcovsky J."/>
            <person name="McGuire P.E."/>
            <person name="Lux T."/>
            <person name="Spannagl M."/>
            <person name="Mayer K.F.X."/>
            <person name="Baldrich P."/>
            <person name="Meyers B.C."/>
            <person name="Huo N."/>
            <person name="Gu Y.Q."/>
            <person name="Zhou H."/>
            <person name="Devos K.M."/>
            <person name="Bennetzen J.L."/>
            <person name="Unver T."/>
            <person name="Budak H."/>
            <person name="Gulick P.J."/>
            <person name="Galiba G."/>
            <person name="Kalapos B."/>
            <person name="Nelson D.R."/>
            <person name="Li P."/>
            <person name="You F.M."/>
            <person name="Luo M.C."/>
            <person name="Dvorak J."/>
        </authorList>
    </citation>
    <scope>NUCLEOTIDE SEQUENCE [LARGE SCALE GENOMIC DNA]</scope>
    <source>
        <strain evidence="2">cv. AL8/78</strain>
    </source>
</reference>
<reference evidence="3" key="2">
    <citation type="journal article" date="2017" name="Nat. Plants">
        <title>The Aegilops tauschii genome reveals multiple impacts of transposons.</title>
        <authorList>
            <person name="Zhao G."/>
            <person name="Zou C."/>
            <person name="Li K."/>
            <person name="Wang K."/>
            <person name="Li T."/>
            <person name="Gao L."/>
            <person name="Zhang X."/>
            <person name="Wang H."/>
            <person name="Yang Z."/>
            <person name="Liu X."/>
            <person name="Jiang W."/>
            <person name="Mao L."/>
            <person name="Kong X."/>
            <person name="Jiao Y."/>
            <person name="Jia J."/>
        </authorList>
    </citation>
    <scope>NUCLEOTIDE SEQUENCE [LARGE SCALE GENOMIC DNA]</scope>
    <source>
        <strain evidence="3">cv. AL8/78</strain>
    </source>
</reference>
<feature type="region of interest" description="Disordered" evidence="1">
    <location>
        <begin position="1"/>
        <end position="85"/>
    </location>
</feature>
<keyword evidence="3" id="KW-1185">Reference proteome</keyword>
<dbReference type="Proteomes" id="UP000015105">
    <property type="component" value="Chromosome 3D"/>
</dbReference>
<dbReference type="EnsemblPlants" id="AET3Gv20863500.1">
    <property type="protein sequence ID" value="AET3Gv20863500.1"/>
    <property type="gene ID" value="AET3Gv20863500"/>
</dbReference>
<reference evidence="3" key="1">
    <citation type="journal article" date="2014" name="Science">
        <title>Ancient hybridizations among the ancestral genomes of bread wheat.</title>
        <authorList>
            <consortium name="International Wheat Genome Sequencing Consortium,"/>
            <person name="Marcussen T."/>
            <person name="Sandve S.R."/>
            <person name="Heier L."/>
            <person name="Spannagl M."/>
            <person name="Pfeifer M."/>
            <person name="Jakobsen K.S."/>
            <person name="Wulff B.B."/>
            <person name="Steuernagel B."/>
            <person name="Mayer K.F."/>
            <person name="Olsen O.A."/>
        </authorList>
    </citation>
    <scope>NUCLEOTIDE SEQUENCE [LARGE SCALE GENOMIC DNA]</scope>
    <source>
        <strain evidence="3">cv. AL8/78</strain>
    </source>
</reference>
<evidence type="ECO:0000313" key="2">
    <source>
        <dbReference type="EnsemblPlants" id="AET3Gv20863500.1"/>
    </source>
</evidence>
<reference evidence="2" key="4">
    <citation type="submission" date="2019-03" db="UniProtKB">
        <authorList>
            <consortium name="EnsemblPlants"/>
        </authorList>
    </citation>
    <scope>IDENTIFICATION</scope>
</reference>